<feature type="transmembrane region" description="Helical" evidence="1">
    <location>
        <begin position="91"/>
        <end position="119"/>
    </location>
</feature>
<feature type="transmembrane region" description="Helical" evidence="1">
    <location>
        <begin position="174"/>
        <end position="195"/>
    </location>
</feature>
<dbReference type="InterPro" id="IPR012867">
    <property type="entry name" value="DUF1648"/>
</dbReference>
<dbReference type="STRING" id="1125712.HMPREF1316_1654"/>
<dbReference type="PANTHER" id="PTHR37810:SF5">
    <property type="entry name" value="IMMUNITY PROTEIN SDPI"/>
    <property type="match status" value="1"/>
</dbReference>
<name>U2TSX5_9ACTN</name>
<keyword evidence="1" id="KW-0472">Membrane</keyword>
<feature type="transmembrane region" description="Helical" evidence="1">
    <location>
        <begin position="125"/>
        <end position="145"/>
    </location>
</feature>
<keyword evidence="1" id="KW-1133">Transmembrane helix</keyword>
<dbReference type="PANTHER" id="PTHR37810">
    <property type="entry name" value="IMMUNITY PROTEIN SDPI"/>
    <property type="match status" value="1"/>
</dbReference>
<dbReference type="GO" id="GO:0009636">
    <property type="term" value="P:response to toxic substance"/>
    <property type="evidence" value="ECO:0007669"/>
    <property type="project" value="TreeGrafter"/>
</dbReference>
<comment type="caution">
    <text evidence="3">The sequence shown here is derived from an EMBL/GenBank/DDBJ whole genome shotgun (WGS) entry which is preliminary data.</text>
</comment>
<organism evidence="3 4">
    <name type="scientific">Olsenella profusa F0195</name>
    <dbReference type="NCBI Taxonomy" id="1125712"/>
    <lineage>
        <taxon>Bacteria</taxon>
        <taxon>Bacillati</taxon>
        <taxon>Actinomycetota</taxon>
        <taxon>Coriobacteriia</taxon>
        <taxon>Coriobacteriales</taxon>
        <taxon>Atopobiaceae</taxon>
        <taxon>Olsenella</taxon>
    </lineage>
</organism>
<dbReference type="eggNOG" id="COG5658">
    <property type="taxonomic scope" value="Bacteria"/>
</dbReference>
<feature type="transmembrane region" description="Helical" evidence="1">
    <location>
        <begin position="12"/>
        <end position="36"/>
    </location>
</feature>
<reference evidence="3 4" key="1">
    <citation type="submission" date="2013-08" db="EMBL/GenBank/DDBJ databases">
        <authorList>
            <person name="Durkin A.S."/>
            <person name="Haft D.R."/>
            <person name="McCorrison J."/>
            <person name="Torralba M."/>
            <person name="Gillis M."/>
            <person name="Haft D.H."/>
            <person name="Methe B."/>
            <person name="Sutton G."/>
            <person name="Nelson K.E."/>
        </authorList>
    </citation>
    <scope>NUCLEOTIDE SEQUENCE [LARGE SCALE GENOMIC DNA]</scope>
    <source>
        <strain evidence="3 4">F0195</strain>
    </source>
</reference>
<keyword evidence="4" id="KW-1185">Reference proteome</keyword>
<accession>U2TSX5</accession>
<dbReference type="Pfam" id="PF07853">
    <property type="entry name" value="DUF1648"/>
    <property type="match status" value="1"/>
</dbReference>
<dbReference type="Pfam" id="PF13630">
    <property type="entry name" value="SdpI"/>
    <property type="match status" value="1"/>
</dbReference>
<proteinExistence type="predicted"/>
<dbReference type="InterPro" id="IPR026272">
    <property type="entry name" value="SdpI"/>
</dbReference>
<dbReference type="Proteomes" id="UP000016638">
    <property type="component" value="Unassembled WGS sequence"/>
</dbReference>
<keyword evidence="1" id="KW-0812">Transmembrane</keyword>
<evidence type="ECO:0000313" key="4">
    <source>
        <dbReference type="Proteomes" id="UP000016638"/>
    </source>
</evidence>
<feature type="domain" description="DUF1648" evidence="2">
    <location>
        <begin position="21"/>
        <end position="61"/>
    </location>
</feature>
<evidence type="ECO:0000313" key="3">
    <source>
        <dbReference type="EMBL" id="ERL09465.1"/>
    </source>
</evidence>
<dbReference type="EMBL" id="AWEZ01000029">
    <property type="protein sequence ID" value="ERL09465.1"/>
    <property type="molecule type" value="Genomic_DNA"/>
</dbReference>
<feature type="transmembrane region" description="Helical" evidence="1">
    <location>
        <begin position="56"/>
        <end position="79"/>
    </location>
</feature>
<dbReference type="PIRSF" id="PIRSF038959">
    <property type="entry name" value="SdpI"/>
    <property type="match status" value="1"/>
</dbReference>
<sequence>MMSSKPKRLERVFWVVLLVAILVHLAVYLLVAYPAMPEMVPIHWSVGDAAGEWSPKWVTIITAALPLPILLLVFLVPRIDPKGRNFDHFRSVYLGVSAAIPLVTAAISWTMPFIALGVMPADRTFVTTLILLCAAMLMIAFGNYLPRVRPNYMLGVQTPWTLASEATWRRTHRFAGPVFMTAGVAMLVVIPFSAIAPTVSFWIAMSALFAAIVIVCAYSYVAWRREGR</sequence>
<dbReference type="OrthoDB" id="9808690at2"/>
<gene>
    <name evidence="3" type="ORF">HMPREF1316_1654</name>
</gene>
<dbReference type="PATRIC" id="fig|1125712.3.peg.751"/>
<evidence type="ECO:0000256" key="1">
    <source>
        <dbReference type="SAM" id="Phobius"/>
    </source>
</evidence>
<dbReference type="AlphaFoldDB" id="U2TSX5"/>
<feature type="transmembrane region" description="Helical" evidence="1">
    <location>
        <begin position="201"/>
        <end position="223"/>
    </location>
</feature>
<evidence type="ECO:0000259" key="2">
    <source>
        <dbReference type="Pfam" id="PF07853"/>
    </source>
</evidence>
<dbReference type="InterPro" id="IPR025962">
    <property type="entry name" value="SdpI/YhfL"/>
</dbReference>
<protein>
    <submittedName>
        <fullName evidence="3">SdpI/YhfL family protein</fullName>
    </submittedName>
</protein>